<protein>
    <submittedName>
        <fullName evidence="2">Uncharacterized protein</fullName>
    </submittedName>
</protein>
<dbReference type="Proteomes" id="UP000799441">
    <property type="component" value="Unassembled WGS sequence"/>
</dbReference>
<feature type="region of interest" description="Disordered" evidence="1">
    <location>
        <begin position="111"/>
        <end position="130"/>
    </location>
</feature>
<feature type="region of interest" description="Disordered" evidence="1">
    <location>
        <begin position="81"/>
        <end position="105"/>
    </location>
</feature>
<name>A0A9P4PYY4_9PEZI</name>
<proteinExistence type="predicted"/>
<gene>
    <name evidence="2" type="ORF">K431DRAFT_307825</name>
</gene>
<comment type="caution">
    <text evidence="2">The sequence shown here is derived from an EMBL/GenBank/DDBJ whole genome shotgun (WGS) entry which is preliminary data.</text>
</comment>
<keyword evidence="3" id="KW-1185">Reference proteome</keyword>
<evidence type="ECO:0000313" key="3">
    <source>
        <dbReference type="Proteomes" id="UP000799441"/>
    </source>
</evidence>
<reference evidence="2" key="1">
    <citation type="journal article" date="2020" name="Stud. Mycol.">
        <title>101 Dothideomycetes genomes: a test case for predicting lifestyles and emergence of pathogens.</title>
        <authorList>
            <person name="Haridas S."/>
            <person name="Albert R."/>
            <person name="Binder M."/>
            <person name="Bloem J."/>
            <person name="Labutti K."/>
            <person name="Salamov A."/>
            <person name="Andreopoulos B."/>
            <person name="Baker S."/>
            <person name="Barry K."/>
            <person name="Bills G."/>
            <person name="Bluhm B."/>
            <person name="Cannon C."/>
            <person name="Castanera R."/>
            <person name="Culley D."/>
            <person name="Daum C."/>
            <person name="Ezra D."/>
            <person name="Gonzalez J."/>
            <person name="Henrissat B."/>
            <person name="Kuo A."/>
            <person name="Liang C."/>
            <person name="Lipzen A."/>
            <person name="Lutzoni F."/>
            <person name="Magnuson J."/>
            <person name="Mondo S."/>
            <person name="Nolan M."/>
            <person name="Ohm R."/>
            <person name="Pangilinan J."/>
            <person name="Park H.-J."/>
            <person name="Ramirez L."/>
            <person name="Alfaro M."/>
            <person name="Sun H."/>
            <person name="Tritt A."/>
            <person name="Yoshinaga Y."/>
            <person name="Zwiers L.-H."/>
            <person name="Turgeon B."/>
            <person name="Goodwin S."/>
            <person name="Spatafora J."/>
            <person name="Crous P."/>
            <person name="Grigoriev I."/>
        </authorList>
    </citation>
    <scope>NUCLEOTIDE SEQUENCE</scope>
    <source>
        <strain evidence="2">CBS 116435</strain>
    </source>
</reference>
<evidence type="ECO:0000313" key="2">
    <source>
        <dbReference type="EMBL" id="KAF2716375.1"/>
    </source>
</evidence>
<accession>A0A9P4PYY4</accession>
<evidence type="ECO:0000256" key="1">
    <source>
        <dbReference type="SAM" id="MobiDB-lite"/>
    </source>
</evidence>
<organism evidence="2 3">
    <name type="scientific">Polychaeton citri CBS 116435</name>
    <dbReference type="NCBI Taxonomy" id="1314669"/>
    <lineage>
        <taxon>Eukaryota</taxon>
        <taxon>Fungi</taxon>
        <taxon>Dikarya</taxon>
        <taxon>Ascomycota</taxon>
        <taxon>Pezizomycotina</taxon>
        <taxon>Dothideomycetes</taxon>
        <taxon>Dothideomycetidae</taxon>
        <taxon>Capnodiales</taxon>
        <taxon>Capnodiaceae</taxon>
        <taxon>Polychaeton</taxon>
    </lineage>
</organism>
<dbReference type="AlphaFoldDB" id="A0A9P4PYY4"/>
<dbReference type="EMBL" id="MU003878">
    <property type="protein sequence ID" value="KAF2716375.1"/>
    <property type="molecule type" value="Genomic_DNA"/>
</dbReference>
<sequence length="143" mass="15045">MTGCMLIEISLPTPKHNNRNSSIYRAALSTSARATQQRHARWTSGIAAGGQQPPALRLLAFPHQAKGAAYLEPSTWSDLADPFAPLSNPPPESVPKANVAPPSKVGADSCPPALFLATPPPTHRSSTPRPLALLALTASSPIR</sequence>